<organism evidence="12 13">
    <name type="scientific">Methanocella conradii (strain DSM 24694 / JCM 17849 / CGMCC 1.5162 / HZ254)</name>
    <dbReference type="NCBI Taxonomy" id="1041930"/>
    <lineage>
        <taxon>Archaea</taxon>
        <taxon>Methanobacteriati</taxon>
        <taxon>Methanobacteriota</taxon>
        <taxon>Stenosarchaea group</taxon>
        <taxon>Methanomicrobia</taxon>
        <taxon>Methanocellales</taxon>
        <taxon>Methanocellaceae</taxon>
        <taxon>Methanocella</taxon>
    </lineage>
</organism>
<dbReference type="GO" id="GO:0005315">
    <property type="term" value="F:phosphate transmembrane transporter activity"/>
    <property type="evidence" value="ECO:0007669"/>
    <property type="project" value="InterPro"/>
</dbReference>
<feature type="domain" description="ABC transmembrane type-1" evidence="11">
    <location>
        <begin position="65"/>
        <end position="273"/>
    </location>
</feature>
<dbReference type="RefSeq" id="WP_014406544.1">
    <property type="nucleotide sequence ID" value="NC_017034.1"/>
</dbReference>
<evidence type="ECO:0000256" key="10">
    <source>
        <dbReference type="RuleBase" id="RU363054"/>
    </source>
</evidence>
<dbReference type="InterPro" id="IPR011864">
    <property type="entry name" value="Phosphate_PstC"/>
</dbReference>
<evidence type="ECO:0000256" key="7">
    <source>
        <dbReference type="ARBA" id="ARBA00022989"/>
    </source>
</evidence>
<dbReference type="PANTHER" id="PTHR30425:SF1">
    <property type="entry name" value="PHOSPHATE TRANSPORT SYSTEM PERMEASE PROTEIN PSTC"/>
    <property type="match status" value="1"/>
</dbReference>
<evidence type="ECO:0000256" key="5">
    <source>
        <dbReference type="ARBA" id="ARBA00022592"/>
    </source>
</evidence>
<evidence type="ECO:0000256" key="6">
    <source>
        <dbReference type="ARBA" id="ARBA00022692"/>
    </source>
</evidence>
<dbReference type="Pfam" id="PF00528">
    <property type="entry name" value="BPD_transp_1"/>
    <property type="match status" value="1"/>
</dbReference>
<evidence type="ECO:0000256" key="9">
    <source>
        <dbReference type="RuleBase" id="RU363032"/>
    </source>
</evidence>
<dbReference type="GeneID" id="11972124"/>
<feature type="transmembrane region" description="Helical" evidence="9">
    <location>
        <begin position="12"/>
        <end position="31"/>
    </location>
</feature>
<feature type="transmembrane region" description="Helical" evidence="9">
    <location>
        <begin position="61"/>
        <end position="94"/>
    </location>
</feature>
<dbReference type="Gene3D" id="1.10.3720.10">
    <property type="entry name" value="MetI-like"/>
    <property type="match status" value="1"/>
</dbReference>
<name>H8I666_METCZ</name>
<feature type="transmembrane region" description="Helical" evidence="9">
    <location>
        <begin position="213"/>
        <end position="234"/>
    </location>
</feature>
<protein>
    <recommendedName>
        <fullName evidence="10">Phosphate transport system permease protein</fullName>
    </recommendedName>
</protein>
<keyword evidence="5 10" id="KW-0592">Phosphate transport</keyword>
<gene>
    <name evidence="12" type="primary">pstC</name>
    <name evidence="12" type="ordered locus">Mtc_1973</name>
</gene>
<comment type="function">
    <text evidence="10">Part of the binding-protein-dependent transport system for phosphate; probably responsible for the translocation of the substrate across the membrane.</text>
</comment>
<evidence type="ECO:0000256" key="4">
    <source>
        <dbReference type="ARBA" id="ARBA00022475"/>
    </source>
</evidence>
<dbReference type="PROSITE" id="PS50928">
    <property type="entry name" value="ABC_TM1"/>
    <property type="match status" value="1"/>
</dbReference>
<dbReference type="GO" id="GO:0005886">
    <property type="term" value="C:plasma membrane"/>
    <property type="evidence" value="ECO:0007669"/>
    <property type="project" value="UniProtKB-SubCell"/>
</dbReference>
<dbReference type="GO" id="GO:0006817">
    <property type="term" value="P:phosphate ion transport"/>
    <property type="evidence" value="ECO:0007669"/>
    <property type="project" value="UniProtKB-KW"/>
</dbReference>
<feature type="transmembrane region" description="Helical" evidence="9">
    <location>
        <begin position="136"/>
        <end position="158"/>
    </location>
</feature>
<evidence type="ECO:0000313" key="12">
    <source>
        <dbReference type="EMBL" id="AFD00713.1"/>
    </source>
</evidence>
<dbReference type="AlphaFoldDB" id="H8I666"/>
<accession>H8I666</accession>
<dbReference type="CDD" id="cd06261">
    <property type="entry name" value="TM_PBP2"/>
    <property type="match status" value="1"/>
</dbReference>
<dbReference type="InterPro" id="IPR000515">
    <property type="entry name" value="MetI-like"/>
</dbReference>
<dbReference type="HOGENOM" id="CLU_033621_1_0_2"/>
<proteinExistence type="inferred from homology"/>
<dbReference type="SUPFAM" id="SSF161098">
    <property type="entry name" value="MetI-like"/>
    <property type="match status" value="1"/>
</dbReference>
<keyword evidence="3 9" id="KW-0813">Transport</keyword>
<dbReference type="KEGG" id="mez:Mtc_1973"/>
<comment type="subcellular location">
    <subcellularLocation>
        <location evidence="1 9">Cell membrane</location>
        <topology evidence="1 9">Multi-pass membrane protein</topology>
    </subcellularLocation>
</comment>
<dbReference type="Proteomes" id="UP000005233">
    <property type="component" value="Chromosome"/>
</dbReference>
<dbReference type="NCBIfam" id="TIGR02138">
    <property type="entry name" value="phosphate_pstC"/>
    <property type="match status" value="1"/>
</dbReference>
<keyword evidence="8 9" id="KW-0472">Membrane</keyword>
<dbReference type="STRING" id="1041930.Mtc_1973"/>
<keyword evidence="4 10" id="KW-1003">Cell membrane</keyword>
<reference evidence="12 13" key="1">
    <citation type="journal article" date="2012" name="J. Bacteriol.">
        <title>Complete genome sequence of a thermophilic methanogen, Methanocella conradii HZ254, isolated from Chinese rice field soil.</title>
        <authorList>
            <person name="Lu Z."/>
            <person name="Lu Y."/>
        </authorList>
    </citation>
    <scope>NUCLEOTIDE SEQUENCE [LARGE SCALE GENOMIC DNA]</scope>
    <source>
        <strain evidence="13">DSM 24694 / JCM 17849 / CGMCC 1.5162 / HZ254</strain>
    </source>
</reference>
<evidence type="ECO:0000256" key="1">
    <source>
        <dbReference type="ARBA" id="ARBA00004651"/>
    </source>
</evidence>
<comment type="similarity">
    <text evidence="2 10">Belongs to the binding-protein-dependent transport system permease family. CysTW subfamily.</text>
</comment>
<dbReference type="InterPro" id="IPR051124">
    <property type="entry name" value="Phosphate_Transport_Permease"/>
</dbReference>
<evidence type="ECO:0000256" key="8">
    <source>
        <dbReference type="ARBA" id="ARBA00023136"/>
    </source>
</evidence>
<evidence type="ECO:0000313" key="13">
    <source>
        <dbReference type="Proteomes" id="UP000005233"/>
    </source>
</evidence>
<dbReference type="SMR" id="H8I666"/>
<dbReference type="EMBL" id="CP003243">
    <property type="protein sequence ID" value="AFD00713.1"/>
    <property type="molecule type" value="Genomic_DNA"/>
</dbReference>
<evidence type="ECO:0000259" key="11">
    <source>
        <dbReference type="PROSITE" id="PS50928"/>
    </source>
</evidence>
<dbReference type="PANTHER" id="PTHR30425">
    <property type="entry name" value="PHOSPHATE TRANSPORT SYSTEM PERMEASE PROTEIN PST"/>
    <property type="match status" value="1"/>
</dbReference>
<dbReference type="InterPro" id="IPR035906">
    <property type="entry name" value="MetI-like_sf"/>
</dbReference>
<evidence type="ECO:0000256" key="3">
    <source>
        <dbReference type="ARBA" id="ARBA00022448"/>
    </source>
</evidence>
<keyword evidence="6 9" id="KW-0812">Transmembrane</keyword>
<keyword evidence="13" id="KW-1185">Reference proteome</keyword>
<sequence>MHVKEKIVQSSLFICALSSIAIILLIIFFIINEGLPAISRRGILDFILGGEWNATYSVYGILPMIVGTLAVTLLSLLISVPLGVGCAILLAEIAPPWARDIIKPAIGTLAGIPSVIYGFFGLVVIVPWIVAQFGGTGVSVLACGIVLAIMVLPTIISVSEDALRSVPREYREGAIAIGATPWQTVTGIVVPAASSGIVASIILAMGRAIGETMAVLMVGGSVVAIPDSIFSPVAPMTAVIALEFSYASGEHLSALYAIGIVLLLIIMLLNSVIHVMNSRRGMERA</sequence>
<dbReference type="eggNOG" id="arCOG00167">
    <property type="taxonomic scope" value="Archaea"/>
</dbReference>
<feature type="transmembrane region" description="Helical" evidence="9">
    <location>
        <begin position="106"/>
        <end position="130"/>
    </location>
</feature>
<keyword evidence="7 9" id="KW-1133">Transmembrane helix</keyword>
<evidence type="ECO:0000256" key="2">
    <source>
        <dbReference type="ARBA" id="ARBA00007069"/>
    </source>
</evidence>
<dbReference type="OrthoDB" id="338493at2157"/>
<feature type="transmembrane region" description="Helical" evidence="9">
    <location>
        <begin position="254"/>
        <end position="276"/>
    </location>
</feature>